<dbReference type="InterPro" id="IPR035979">
    <property type="entry name" value="RBD_domain_sf"/>
</dbReference>
<dbReference type="EMBL" id="GHBP01002602">
    <property type="protein sequence ID" value="NDJ93143.1"/>
    <property type="molecule type" value="Transcribed_RNA"/>
</dbReference>
<dbReference type="InterPro" id="IPR000504">
    <property type="entry name" value="RRM_dom"/>
</dbReference>
<dbReference type="Pfam" id="PF00076">
    <property type="entry name" value="RRM_1"/>
    <property type="match status" value="1"/>
</dbReference>
<evidence type="ECO:0000313" key="3">
    <source>
        <dbReference type="EMBL" id="NDJ93143.1"/>
    </source>
</evidence>
<dbReference type="PROSITE" id="PS50102">
    <property type="entry name" value="RRM"/>
    <property type="match status" value="1"/>
</dbReference>
<name>A0A6G3MGP2_HENSL</name>
<dbReference type="InterPro" id="IPR012677">
    <property type="entry name" value="Nucleotide-bd_a/b_plait_sf"/>
</dbReference>
<feature type="domain" description="RRM" evidence="2">
    <location>
        <begin position="68"/>
        <end position="148"/>
    </location>
</feature>
<dbReference type="SMART" id="SM00360">
    <property type="entry name" value="RRM"/>
    <property type="match status" value="1"/>
</dbReference>
<dbReference type="SUPFAM" id="SSF54928">
    <property type="entry name" value="RNA-binding domain, RBD"/>
    <property type="match status" value="1"/>
</dbReference>
<reference evidence="3" key="1">
    <citation type="submission" date="2018-11" db="EMBL/GenBank/DDBJ databases">
        <title>Henneguya salminicola genome and transcriptome.</title>
        <authorList>
            <person name="Yahalomi D."/>
            <person name="Atkinson S.D."/>
            <person name="Neuhof M."/>
            <person name="Chang E.S."/>
            <person name="Philippe H."/>
            <person name="Cartwright P."/>
            <person name="Bartholomew J.L."/>
            <person name="Huchon D."/>
        </authorList>
    </citation>
    <scope>NUCLEOTIDE SEQUENCE</scope>
    <source>
        <strain evidence="3">Hz1</strain>
        <tissue evidence="3">Whole</tissue>
    </source>
</reference>
<sequence>MFENSSQKDIKYLLENPIIRKNEKDAYCNICECNISPGIEITVNLHTQGKNHQKKLLFYKNLNNARQRSIHITGIKSTLTKENFFDYFQTFGNVKNYSFAANQAGYAFIEYESELSVIRILETSQIHNINDCALKIAKRETKIQKPNKKTISNCQLIDRTISSELNRLCNVYFRK</sequence>
<dbReference type="AlphaFoldDB" id="A0A6G3MGP2"/>
<evidence type="ECO:0000256" key="1">
    <source>
        <dbReference type="PROSITE-ProRule" id="PRU00176"/>
    </source>
</evidence>
<evidence type="ECO:0000259" key="2">
    <source>
        <dbReference type="PROSITE" id="PS50102"/>
    </source>
</evidence>
<keyword evidence="1" id="KW-0694">RNA-binding</keyword>
<proteinExistence type="predicted"/>
<dbReference type="Gene3D" id="3.30.70.330">
    <property type="match status" value="1"/>
</dbReference>
<organism evidence="3">
    <name type="scientific">Henneguya salminicola</name>
    <name type="common">Myxosporean</name>
    <dbReference type="NCBI Taxonomy" id="69463"/>
    <lineage>
        <taxon>Eukaryota</taxon>
        <taxon>Metazoa</taxon>
        <taxon>Cnidaria</taxon>
        <taxon>Myxozoa</taxon>
        <taxon>Myxosporea</taxon>
        <taxon>Bivalvulida</taxon>
        <taxon>Platysporina</taxon>
        <taxon>Myxobolidae</taxon>
        <taxon>Henneguya</taxon>
    </lineage>
</organism>
<accession>A0A6G3MGP2</accession>
<protein>
    <submittedName>
        <fullName evidence="3">Speckle targeted PIP5K1A-regulated poly(A) polymerase (Trinotate prediction)</fullName>
    </submittedName>
</protein>
<dbReference type="GO" id="GO:0003723">
    <property type="term" value="F:RNA binding"/>
    <property type="evidence" value="ECO:0007669"/>
    <property type="project" value="UniProtKB-UniRule"/>
</dbReference>